<evidence type="ECO:0000313" key="2">
    <source>
        <dbReference type="Proteomes" id="UP000829925"/>
    </source>
</evidence>
<organism evidence="1 2">
    <name type="scientific">Hymenobacter aerilatus</name>
    <dbReference type="NCBI Taxonomy" id="2932251"/>
    <lineage>
        <taxon>Bacteria</taxon>
        <taxon>Pseudomonadati</taxon>
        <taxon>Bacteroidota</taxon>
        <taxon>Cytophagia</taxon>
        <taxon>Cytophagales</taxon>
        <taxon>Hymenobacteraceae</taxon>
        <taxon>Hymenobacter</taxon>
    </lineage>
</organism>
<accession>A0A8T9SUQ3</accession>
<name>A0A8T9SUQ3_9BACT</name>
<dbReference type="RefSeq" id="WP_245093728.1">
    <property type="nucleotide sequence ID" value="NZ_CP095053.1"/>
</dbReference>
<proteinExistence type="predicted"/>
<protein>
    <submittedName>
        <fullName evidence="1">Uncharacterized protein</fullName>
    </submittedName>
</protein>
<dbReference type="AlphaFoldDB" id="A0A8T9SUQ3"/>
<gene>
    <name evidence="1" type="ORF">MUN82_21540</name>
</gene>
<dbReference type="Proteomes" id="UP000829925">
    <property type="component" value="Chromosome"/>
</dbReference>
<dbReference type="EMBL" id="CP095053">
    <property type="protein sequence ID" value="UOR05497.1"/>
    <property type="molecule type" value="Genomic_DNA"/>
</dbReference>
<evidence type="ECO:0000313" key="1">
    <source>
        <dbReference type="EMBL" id="UOR05497.1"/>
    </source>
</evidence>
<sequence>MEELNNLVKIVTDRKISVSPLLNLADRKGSKESALVYLLEKEPEATSSKIIKELYGNTTESTYASYRKLKSRVQQKLLNNLYFLDHNDPRFPVSRNYETQCIQLFHQANILRLEGEYTLSEKMMRKCLRVAMEAEFTTYSILSARALRTLYVDRRQPTRFASISVKLKKLQEVSDLEELAEHIYWDIRMSSAHNVQTRRALLEKMSRYIAELEGLYKKAKSFNTFNSLYFSKISEYELTGDYDNIIKYTAEVNRQWERGKINQKRFDKRFNNFMSVYAHLRSRQVHKGLKLAEKFLLDIHYSSGNWFYFMEHYFLLAMHAGKYSQARELLAAAHKNPYYRKQRVAAQQRWDLFEAYLHFVFPESSPLRAMHFARFVQSVPDFSRDKQGYNIAILILQFLYFLRNHETDALLARLEGLRKYQQRHLRDAATLRSQLFLRMLLLVVKEDFNLKNSIKKGQVLLTRLREVPQPGEAFAEIEIIPYEDLWELTLDILRQWHDVDPQRKLKK</sequence>
<keyword evidence="2" id="KW-1185">Reference proteome</keyword>
<reference evidence="1 2" key="1">
    <citation type="submission" date="2022-04" db="EMBL/GenBank/DDBJ databases">
        <title>Hymenobacter sp. isolated from the air.</title>
        <authorList>
            <person name="Won M."/>
            <person name="Lee C.-M."/>
            <person name="Woen H.-Y."/>
            <person name="Kwon S.-W."/>
        </authorList>
    </citation>
    <scope>NUCLEOTIDE SEQUENCE [LARGE SCALE GENOMIC DNA]</scope>
    <source>
        <strain evidence="2">5413 J-13</strain>
    </source>
</reference>
<dbReference type="KEGG" id="haei:MUN82_21540"/>